<feature type="domain" description="Glucose-methanol-choline oxidoreductase N-terminal" evidence="8">
    <location>
        <begin position="258"/>
        <end position="272"/>
    </location>
</feature>
<keyword evidence="3 6" id="KW-0285">Flavoprotein</keyword>
<dbReference type="Pfam" id="PF05199">
    <property type="entry name" value="GMC_oxred_C"/>
    <property type="match status" value="1"/>
</dbReference>
<protein>
    <submittedName>
        <fullName evidence="9">Choline dehydrogenase</fullName>
        <ecNumber evidence="9">1.1.99.1</ecNumber>
    </submittedName>
</protein>
<feature type="domain" description="Glucose-methanol-choline oxidoreductase N-terminal" evidence="7">
    <location>
        <begin position="86"/>
        <end position="109"/>
    </location>
</feature>
<keyword evidence="4 5" id="KW-0274">FAD</keyword>
<keyword evidence="9" id="KW-0560">Oxidoreductase</keyword>
<dbReference type="EMBL" id="CP064795">
    <property type="protein sequence ID" value="QPG06670.1"/>
    <property type="molecule type" value="Genomic_DNA"/>
</dbReference>
<evidence type="ECO:0000256" key="3">
    <source>
        <dbReference type="ARBA" id="ARBA00022630"/>
    </source>
</evidence>
<evidence type="ECO:0000256" key="5">
    <source>
        <dbReference type="PIRSR" id="PIRSR000137-2"/>
    </source>
</evidence>
<dbReference type="PANTHER" id="PTHR11552:SF147">
    <property type="entry name" value="CHOLINE DEHYDROGENASE, MITOCHONDRIAL"/>
    <property type="match status" value="1"/>
</dbReference>
<comment type="similarity">
    <text evidence="2 6">Belongs to the GMC oxidoreductase family.</text>
</comment>
<dbReference type="Pfam" id="PF00732">
    <property type="entry name" value="GMC_oxred_N"/>
    <property type="match status" value="1"/>
</dbReference>
<dbReference type="SUPFAM" id="SSF51905">
    <property type="entry name" value="FAD/NAD(P)-binding domain"/>
    <property type="match status" value="1"/>
</dbReference>
<dbReference type="GO" id="GO:0008812">
    <property type="term" value="F:choline dehydrogenase activity"/>
    <property type="evidence" value="ECO:0007669"/>
    <property type="project" value="UniProtKB-EC"/>
</dbReference>
<reference evidence="9 10" key="1">
    <citation type="submission" date="2020-11" db="EMBL/GenBank/DDBJ databases">
        <title>Complete genome sequence for Salinimonas sp. strain G2-b.</title>
        <authorList>
            <person name="Park S.-J."/>
        </authorList>
    </citation>
    <scope>NUCLEOTIDE SEQUENCE [LARGE SCALE GENOMIC DNA]</scope>
    <source>
        <strain evidence="9 10">G2-b</strain>
    </source>
</reference>
<dbReference type="InterPro" id="IPR036188">
    <property type="entry name" value="FAD/NAD-bd_sf"/>
</dbReference>
<evidence type="ECO:0000313" key="9">
    <source>
        <dbReference type="EMBL" id="QPG06670.1"/>
    </source>
</evidence>
<proteinExistence type="inferred from homology"/>
<sequence>MTTIPASNYDYIIVGAGSAGCVVAARLSENPAIRVCLLEAGGRDTHPLIHIPFGLSMLSRLQTVNWHYHTMPQPELNNRALYWPRGKTLGGSSSINAMCYIRGQYSDFDDWEAAGASGWSAREVIPWFKKAENFCGGADEYHGEGGPLQVNELRHADPLSHTFIKAAGQADLPPCTDFNRQQRIGAGLYHVTQHNGQRWSSARAYLGEAQARQNLDIRTQVQVNKINITEGIATGVQIQSESECVNLTARREVIVCAGAVNTPQLLMLSGVGPGEELARHTIPVVCHRPGVGQNLQDHLDVIVQCKGKTHDGYAIAPTAIPRYLKASIDYLLHRNGLLCSNIAEAGGFACSSNAATNKPDLQFHFLPARLKDHGRKTSFGYGYGLHVCNLYPRSRGQITLQSADPALPPQIDPGYLKDKQDLQVMLEGIRLARKILQAPAFAPYFKSEWLPGDSCQSDTQLTEFIRQRAETIYHPVGTCKMGHGEDPNTVVDNRLQVIGVKGLRVADASVMPTITGGNTHAPVVMIAERAAAFILQDYAPSQAGSHALPPAGAA</sequence>
<dbReference type="InterPro" id="IPR007867">
    <property type="entry name" value="GMC_OxRtase_C"/>
</dbReference>
<dbReference type="PROSITE" id="PS00624">
    <property type="entry name" value="GMC_OXRED_2"/>
    <property type="match status" value="1"/>
</dbReference>
<evidence type="ECO:0000259" key="7">
    <source>
        <dbReference type="PROSITE" id="PS00623"/>
    </source>
</evidence>
<evidence type="ECO:0000256" key="1">
    <source>
        <dbReference type="ARBA" id="ARBA00001974"/>
    </source>
</evidence>
<name>A0A7S9E0A0_9ALTE</name>
<dbReference type="PIRSF" id="PIRSF000137">
    <property type="entry name" value="Alcohol_oxidase"/>
    <property type="match status" value="1"/>
</dbReference>
<dbReference type="PANTHER" id="PTHR11552">
    <property type="entry name" value="GLUCOSE-METHANOL-CHOLINE GMC OXIDOREDUCTASE"/>
    <property type="match status" value="1"/>
</dbReference>
<dbReference type="NCBIfam" id="NF002550">
    <property type="entry name" value="PRK02106.1"/>
    <property type="match status" value="1"/>
</dbReference>
<feature type="binding site" evidence="5">
    <location>
        <position position="223"/>
    </location>
    <ligand>
        <name>FAD</name>
        <dbReference type="ChEBI" id="CHEBI:57692"/>
    </ligand>
</feature>
<dbReference type="PROSITE" id="PS00623">
    <property type="entry name" value="GMC_OXRED_1"/>
    <property type="match status" value="1"/>
</dbReference>
<dbReference type="EC" id="1.1.99.1" evidence="9"/>
<organism evidence="9 10">
    <name type="scientific">Salinimonas marina</name>
    <dbReference type="NCBI Taxonomy" id="2785918"/>
    <lineage>
        <taxon>Bacteria</taxon>
        <taxon>Pseudomonadati</taxon>
        <taxon>Pseudomonadota</taxon>
        <taxon>Gammaproteobacteria</taxon>
        <taxon>Alteromonadales</taxon>
        <taxon>Alteromonadaceae</taxon>
        <taxon>Alteromonas/Salinimonas group</taxon>
        <taxon>Salinimonas</taxon>
    </lineage>
</organism>
<dbReference type="GO" id="GO:0050660">
    <property type="term" value="F:flavin adenine dinucleotide binding"/>
    <property type="evidence" value="ECO:0007669"/>
    <property type="project" value="InterPro"/>
</dbReference>
<dbReference type="InterPro" id="IPR012132">
    <property type="entry name" value="GMC_OxRdtase"/>
</dbReference>
<gene>
    <name evidence="9" type="ORF">IT774_05830</name>
</gene>
<evidence type="ECO:0000256" key="2">
    <source>
        <dbReference type="ARBA" id="ARBA00010790"/>
    </source>
</evidence>
<dbReference type="InterPro" id="IPR000172">
    <property type="entry name" value="GMC_OxRdtase_N"/>
</dbReference>
<evidence type="ECO:0000259" key="8">
    <source>
        <dbReference type="PROSITE" id="PS00624"/>
    </source>
</evidence>
<evidence type="ECO:0000313" key="10">
    <source>
        <dbReference type="Proteomes" id="UP000595095"/>
    </source>
</evidence>
<dbReference type="Proteomes" id="UP000595095">
    <property type="component" value="Chromosome"/>
</dbReference>
<dbReference type="RefSeq" id="WP_195811745.1">
    <property type="nucleotide sequence ID" value="NZ_CP064795.1"/>
</dbReference>
<accession>A0A7S9E0A0</accession>
<evidence type="ECO:0000256" key="6">
    <source>
        <dbReference type="RuleBase" id="RU003968"/>
    </source>
</evidence>
<dbReference type="AlphaFoldDB" id="A0A7S9E0A0"/>
<comment type="cofactor">
    <cofactor evidence="1 5">
        <name>FAD</name>
        <dbReference type="ChEBI" id="CHEBI:57692"/>
    </cofactor>
</comment>
<keyword evidence="10" id="KW-1185">Reference proteome</keyword>
<dbReference type="SUPFAM" id="SSF54373">
    <property type="entry name" value="FAD-linked reductases, C-terminal domain"/>
    <property type="match status" value="1"/>
</dbReference>
<dbReference type="Gene3D" id="3.30.560.10">
    <property type="entry name" value="Glucose Oxidase, domain 3"/>
    <property type="match status" value="1"/>
</dbReference>
<dbReference type="KEGG" id="smaa:IT774_05830"/>
<evidence type="ECO:0000256" key="4">
    <source>
        <dbReference type="ARBA" id="ARBA00022827"/>
    </source>
</evidence>
<dbReference type="Gene3D" id="3.50.50.60">
    <property type="entry name" value="FAD/NAD(P)-binding domain"/>
    <property type="match status" value="1"/>
</dbReference>